<dbReference type="SUPFAM" id="SSF53335">
    <property type="entry name" value="S-adenosyl-L-methionine-dependent methyltransferases"/>
    <property type="match status" value="1"/>
</dbReference>
<dbReference type="InterPro" id="IPR029063">
    <property type="entry name" value="SAM-dependent_MTases_sf"/>
</dbReference>
<reference evidence="2" key="1">
    <citation type="submission" date="2020-02" db="EMBL/GenBank/DDBJ databases">
        <authorList>
            <person name="Meier V. D."/>
        </authorList>
    </citation>
    <scope>NUCLEOTIDE SEQUENCE</scope>
    <source>
        <strain evidence="2">AVDCRST_MAG36</strain>
    </source>
</reference>
<dbReference type="EMBL" id="CADCUH010000055">
    <property type="protein sequence ID" value="CAA9331130.1"/>
    <property type="molecule type" value="Genomic_DNA"/>
</dbReference>
<dbReference type="GO" id="GO:0032259">
    <property type="term" value="P:methylation"/>
    <property type="evidence" value="ECO:0007669"/>
    <property type="project" value="UniProtKB-KW"/>
</dbReference>
<evidence type="ECO:0000313" key="2">
    <source>
        <dbReference type="EMBL" id="CAA9331130.1"/>
    </source>
</evidence>
<keyword evidence="2" id="KW-0489">Methyltransferase</keyword>
<dbReference type="CDD" id="cd02440">
    <property type="entry name" value="AdoMet_MTases"/>
    <property type="match status" value="1"/>
</dbReference>
<name>A0A6J4LFY8_9ACTN</name>
<dbReference type="PANTHER" id="PTHR45036:SF1">
    <property type="entry name" value="METHYLTRANSFERASE LIKE 7A"/>
    <property type="match status" value="1"/>
</dbReference>
<dbReference type="GO" id="GO:0008757">
    <property type="term" value="F:S-adenosylmethionine-dependent methyltransferase activity"/>
    <property type="evidence" value="ECO:0007669"/>
    <property type="project" value="InterPro"/>
</dbReference>
<feature type="domain" description="Methyltransferase type 11" evidence="1">
    <location>
        <begin position="38"/>
        <end position="132"/>
    </location>
</feature>
<dbReference type="Gene3D" id="3.40.50.150">
    <property type="entry name" value="Vaccinia Virus protein VP39"/>
    <property type="match status" value="1"/>
</dbReference>
<gene>
    <name evidence="2" type="ORF">AVDCRST_MAG36-937</name>
</gene>
<organism evidence="2">
    <name type="scientific">uncultured Nocardioidaceae bacterium</name>
    <dbReference type="NCBI Taxonomy" id="253824"/>
    <lineage>
        <taxon>Bacteria</taxon>
        <taxon>Bacillati</taxon>
        <taxon>Actinomycetota</taxon>
        <taxon>Actinomycetes</taxon>
        <taxon>Propionibacteriales</taxon>
        <taxon>Nocardioidaceae</taxon>
        <taxon>environmental samples</taxon>
    </lineage>
</organism>
<proteinExistence type="predicted"/>
<dbReference type="AlphaFoldDB" id="A0A6J4LFY8"/>
<sequence>MGVWERHLLPRLIDACNNGPHVRQVRERMCAGLAGDVVEIGFGSGLNVPYYPSAVTRVLAVEPSDVGWGLAAGRVAASRVPVERVGLDGQALPLPDHSVDAALSTWTLCTIPHPDAALAELRRVLKPGGRLTFVEHGLSPDTGVATWQRRLDPVQRRIVGGCRLTLPVLAVVQRAGFVVERIENEYEQGAPRPIGYLYEGTAVSPASPA</sequence>
<dbReference type="PANTHER" id="PTHR45036">
    <property type="entry name" value="METHYLTRANSFERASE LIKE 7B"/>
    <property type="match status" value="1"/>
</dbReference>
<keyword evidence="2" id="KW-0808">Transferase</keyword>
<evidence type="ECO:0000259" key="1">
    <source>
        <dbReference type="Pfam" id="PF08241"/>
    </source>
</evidence>
<protein>
    <submittedName>
        <fullName evidence="2">SAM-dependent methyltransferase PA0798 (UbiE paralog)</fullName>
    </submittedName>
</protein>
<dbReference type="InterPro" id="IPR013216">
    <property type="entry name" value="Methyltransf_11"/>
</dbReference>
<dbReference type="InterPro" id="IPR052356">
    <property type="entry name" value="Thiol_S-MT"/>
</dbReference>
<dbReference type="Pfam" id="PF08241">
    <property type="entry name" value="Methyltransf_11"/>
    <property type="match status" value="1"/>
</dbReference>
<accession>A0A6J4LFY8</accession>